<dbReference type="PANTHER" id="PTHR21519:SF1">
    <property type="entry name" value="PDZ DOMAIN-CONTAINING PROTEIN 8"/>
    <property type="match status" value="1"/>
</dbReference>
<comment type="caution">
    <text evidence="3">The sequence shown here is derived from an EMBL/GenBank/DDBJ whole genome shotgun (WGS) entry which is preliminary data.</text>
</comment>
<evidence type="ECO:0000313" key="4">
    <source>
        <dbReference type="Proteomes" id="UP001165289"/>
    </source>
</evidence>
<dbReference type="InterPro" id="IPR002219">
    <property type="entry name" value="PKC_DAG/PE"/>
</dbReference>
<reference evidence="3 4" key="1">
    <citation type="journal article" date="2023" name="BMC Biol.">
        <title>The compact genome of the sponge Oopsacas minuta (Hexactinellida) is lacking key metazoan core genes.</title>
        <authorList>
            <person name="Santini S."/>
            <person name="Schenkelaars Q."/>
            <person name="Jourda C."/>
            <person name="Duchesne M."/>
            <person name="Belahbib H."/>
            <person name="Rocher C."/>
            <person name="Selva M."/>
            <person name="Riesgo A."/>
            <person name="Vervoort M."/>
            <person name="Leys S.P."/>
            <person name="Kodjabachian L."/>
            <person name="Le Bivic A."/>
            <person name="Borchiellini C."/>
            <person name="Claverie J.M."/>
            <person name="Renard E."/>
        </authorList>
    </citation>
    <scope>NUCLEOTIDE SEQUENCE [LARGE SCALE GENOMIC DNA]</scope>
    <source>
        <strain evidence="3">SPO-2</strain>
    </source>
</reference>
<dbReference type="AlphaFoldDB" id="A0AAV7KG58"/>
<proteinExistence type="predicted"/>
<dbReference type="Proteomes" id="UP001165289">
    <property type="component" value="Unassembled WGS sequence"/>
</dbReference>
<dbReference type="PROSITE" id="PS50081">
    <property type="entry name" value="ZF_DAG_PE_2"/>
    <property type="match status" value="1"/>
</dbReference>
<dbReference type="GO" id="GO:0051560">
    <property type="term" value="P:mitochondrial calcium ion homeostasis"/>
    <property type="evidence" value="ECO:0007669"/>
    <property type="project" value="InterPro"/>
</dbReference>
<sequence length="380" mass="42768">MPEHKYLSIVLWYDSPEIVDAALAGHVTIPLSDISVECIATSSGRHTQRYVLVPVNPLRPGMSKTHARQIASANDQISKPWLAPGVANKHAQFAGDILLCFSHTPKYLKREDKPEYTTWSRPIALARARQRERERDSEPTVPGEVDAKHIPNGLSSNLEEFDSSYDALATEHDTITQQDDNKLIHTFITLTTPNQSEHDICKICYCELRSDSISKCQQCSLVCHQKCTPNAHHKIVCNEKTKLKHLDQHAPLEMRLSYTVIEAEAEKVLISIPSIPGQQNEVIADTSRFQGQPLADRLTAYREHILMLKRNLDTHEEVVNDLKQQLTPPCLPEHLKPIKAQLTNIEDKQRAIATLLLQYCEGLKILETVTITGSGSEQDD</sequence>
<keyword evidence="4" id="KW-1185">Reference proteome</keyword>
<name>A0AAV7KG58_9METZ</name>
<evidence type="ECO:0000256" key="1">
    <source>
        <dbReference type="SAM" id="MobiDB-lite"/>
    </source>
</evidence>
<organism evidence="3 4">
    <name type="scientific">Oopsacas minuta</name>
    <dbReference type="NCBI Taxonomy" id="111878"/>
    <lineage>
        <taxon>Eukaryota</taxon>
        <taxon>Metazoa</taxon>
        <taxon>Porifera</taxon>
        <taxon>Hexactinellida</taxon>
        <taxon>Hexasterophora</taxon>
        <taxon>Lyssacinosida</taxon>
        <taxon>Leucopsacidae</taxon>
        <taxon>Oopsacas</taxon>
    </lineage>
</organism>
<evidence type="ECO:0000259" key="2">
    <source>
        <dbReference type="PROSITE" id="PS50081"/>
    </source>
</evidence>
<dbReference type="EMBL" id="JAKMXF010000033">
    <property type="protein sequence ID" value="KAI6660332.1"/>
    <property type="molecule type" value="Genomic_DNA"/>
</dbReference>
<accession>A0AAV7KG58</accession>
<protein>
    <submittedName>
        <fullName evidence="3">PDZ domain-containing protein 8-like</fullName>
    </submittedName>
</protein>
<feature type="region of interest" description="Disordered" evidence="1">
    <location>
        <begin position="127"/>
        <end position="153"/>
    </location>
</feature>
<gene>
    <name evidence="3" type="ORF">LOD99_13920</name>
</gene>
<dbReference type="InterPro" id="IPR039275">
    <property type="entry name" value="PDZD8"/>
</dbReference>
<evidence type="ECO:0000313" key="3">
    <source>
        <dbReference type="EMBL" id="KAI6660332.1"/>
    </source>
</evidence>
<feature type="domain" description="Phorbol-ester/DAG-type" evidence="2">
    <location>
        <begin position="184"/>
        <end position="237"/>
    </location>
</feature>
<feature type="compositionally biased region" description="Basic and acidic residues" evidence="1">
    <location>
        <begin position="129"/>
        <end position="138"/>
    </location>
</feature>
<dbReference type="GO" id="GO:1990456">
    <property type="term" value="P:mitochondrion-endoplasmic reticulum membrane tethering"/>
    <property type="evidence" value="ECO:0007669"/>
    <property type="project" value="InterPro"/>
</dbReference>
<dbReference type="GO" id="GO:0005739">
    <property type="term" value="C:mitochondrion"/>
    <property type="evidence" value="ECO:0007669"/>
    <property type="project" value="GOC"/>
</dbReference>
<dbReference type="GO" id="GO:0044233">
    <property type="term" value="C:mitochondria-associated endoplasmic reticulum membrane contact site"/>
    <property type="evidence" value="ECO:0007669"/>
    <property type="project" value="InterPro"/>
</dbReference>
<dbReference type="PANTHER" id="PTHR21519">
    <property type="entry name" value="PDZ DOMAIN-CONTAINING PROTEIN 8"/>
    <property type="match status" value="1"/>
</dbReference>